<name>A0A8S5VG08_9CAUD</name>
<sequence length="148" mass="16390">MQGWEQPREMEARMAARLTERQKKKIVADYLESGSYRATGRKFGVCGDTVKRFVEESGDFRQKAAQKKEEIQADVLAYMDSQRQVVCEIIGKGLTVLNDPEKLKEATPAQITTAIGTLIDKWTQMGRADNDGGGGVVLIPEIAPEDKG</sequence>
<proteinExistence type="predicted"/>
<reference evidence="1" key="1">
    <citation type="journal article" date="2021" name="Proc. Natl. Acad. Sci. U.S.A.">
        <title>A Catalog of Tens of Thousands of Viruses from Human Metagenomes Reveals Hidden Associations with Chronic Diseases.</title>
        <authorList>
            <person name="Tisza M.J."/>
            <person name="Buck C.B."/>
        </authorList>
    </citation>
    <scope>NUCLEOTIDE SEQUENCE</scope>
    <source>
        <strain evidence="1">Ct6BA50</strain>
    </source>
</reference>
<dbReference type="EMBL" id="BK016263">
    <property type="protein sequence ID" value="DAG05698.1"/>
    <property type="molecule type" value="Genomic_DNA"/>
</dbReference>
<organism evidence="1">
    <name type="scientific">Podoviridae sp. ct6BA50</name>
    <dbReference type="NCBI Taxonomy" id="2825221"/>
    <lineage>
        <taxon>Viruses</taxon>
        <taxon>Duplodnaviria</taxon>
        <taxon>Heunggongvirae</taxon>
        <taxon>Uroviricota</taxon>
        <taxon>Caudoviricetes</taxon>
    </lineage>
</organism>
<accession>A0A8S5VG08</accession>
<protein>
    <submittedName>
        <fullName evidence="1">Uncharacterized protein</fullName>
    </submittedName>
</protein>
<evidence type="ECO:0000313" key="1">
    <source>
        <dbReference type="EMBL" id="DAG05698.1"/>
    </source>
</evidence>